<dbReference type="NCBIfam" id="NF047658">
    <property type="entry name" value="HYC_CC_PP"/>
    <property type="match status" value="1"/>
</dbReference>
<keyword evidence="3" id="KW-1185">Reference proteome</keyword>
<organism evidence="2 3">
    <name type="scientific">Sporocytophaga myxococcoides</name>
    <dbReference type="NCBI Taxonomy" id="153721"/>
    <lineage>
        <taxon>Bacteria</taxon>
        <taxon>Pseudomonadati</taxon>
        <taxon>Bacteroidota</taxon>
        <taxon>Cytophagia</taxon>
        <taxon>Cytophagales</taxon>
        <taxon>Cytophagaceae</taxon>
        <taxon>Sporocytophaga</taxon>
    </lineage>
</organism>
<dbReference type="EMBL" id="BBLT01000007">
    <property type="protein sequence ID" value="GAL86366.1"/>
    <property type="molecule type" value="Genomic_DNA"/>
</dbReference>
<keyword evidence="1" id="KW-1133">Transmembrane helix</keyword>
<dbReference type="InterPro" id="IPR058060">
    <property type="entry name" value="HYC_CC_PP"/>
</dbReference>
<protein>
    <submittedName>
        <fullName evidence="2">Uncharacterized protein</fullName>
    </submittedName>
</protein>
<dbReference type="Pfam" id="PF26622">
    <property type="entry name" value="DUF8199"/>
    <property type="match status" value="1"/>
</dbReference>
<feature type="transmembrane region" description="Helical" evidence="1">
    <location>
        <begin position="41"/>
        <end position="60"/>
    </location>
</feature>
<dbReference type="InterPro" id="IPR058512">
    <property type="entry name" value="DUF8199"/>
</dbReference>
<sequence length="90" mass="10465">MCKSAEKNCCKHTKESNNCCEVKSELKKLDADLLRQGNFDYIPDIILFAAAYFYIAFEFLQVKDSHVRLYNYSPPLISLDLSVLHQVFRI</sequence>
<dbReference type="AlphaFoldDB" id="A0A098LHB3"/>
<keyword evidence="1" id="KW-0472">Membrane</keyword>
<reference evidence="2 3" key="1">
    <citation type="submission" date="2014-09" db="EMBL/GenBank/DDBJ databases">
        <title>Sporocytophaga myxococcoides PG-01 genome sequencing.</title>
        <authorList>
            <person name="Liu L."/>
            <person name="Gao P.J."/>
            <person name="Chen G.J."/>
            <person name="Wang L.S."/>
        </authorList>
    </citation>
    <scope>NUCLEOTIDE SEQUENCE [LARGE SCALE GENOMIC DNA]</scope>
    <source>
        <strain evidence="2 3">PG-01</strain>
    </source>
</reference>
<dbReference type="Proteomes" id="UP000030185">
    <property type="component" value="Unassembled WGS sequence"/>
</dbReference>
<name>A0A098LHB3_9BACT</name>
<evidence type="ECO:0000313" key="2">
    <source>
        <dbReference type="EMBL" id="GAL86366.1"/>
    </source>
</evidence>
<proteinExistence type="predicted"/>
<comment type="caution">
    <text evidence="2">The sequence shown here is derived from an EMBL/GenBank/DDBJ whole genome shotgun (WGS) entry which is preliminary data.</text>
</comment>
<evidence type="ECO:0000256" key="1">
    <source>
        <dbReference type="SAM" id="Phobius"/>
    </source>
</evidence>
<evidence type="ECO:0000313" key="3">
    <source>
        <dbReference type="Proteomes" id="UP000030185"/>
    </source>
</evidence>
<accession>A0A098LHB3</accession>
<keyword evidence="1" id="KW-0812">Transmembrane</keyword>
<gene>
    <name evidence="2" type="ORF">MYP_3595</name>
</gene>